<feature type="non-terminal residue" evidence="2">
    <location>
        <position position="1"/>
    </location>
</feature>
<evidence type="ECO:0000313" key="2">
    <source>
        <dbReference type="EMBL" id="VEL20880.1"/>
    </source>
</evidence>
<feature type="compositionally biased region" description="Polar residues" evidence="1">
    <location>
        <begin position="53"/>
        <end position="65"/>
    </location>
</feature>
<dbReference type="Proteomes" id="UP000784294">
    <property type="component" value="Unassembled WGS sequence"/>
</dbReference>
<accession>A0A3S5BVY1</accession>
<protein>
    <submittedName>
        <fullName evidence="2">Uncharacterized protein</fullName>
    </submittedName>
</protein>
<sequence>KAGFDSPCDRTTLSPARFGLISTPFSSEANRDPGSKQEKVNTTDEIELDHPDINSNAGTPVRVPSSSAGLVDSCLTCDHADDEELELPEISGVRSAGIHHTSRLSSSPLSCLSASVASSLHQSQSASRLSGDSKNTSAMTDSSGAAALEILSMTGQSLTVATSR</sequence>
<feature type="compositionally biased region" description="Basic and acidic residues" evidence="1">
    <location>
        <begin position="29"/>
        <end position="52"/>
    </location>
</feature>
<organism evidence="2 3">
    <name type="scientific">Protopolystoma xenopodis</name>
    <dbReference type="NCBI Taxonomy" id="117903"/>
    <lineage>
        <taxon>Eukaryota</taxon>
        <taxon>Metazoa</taxon>
        <taxon>Spiralia</taxon>
        <taxon>Lophotrochozoa</taxon>
        <taxon>Platyhelminthes</taxon>
        <taxon>Monogenea</taxon>
        <taxon>Polyopisthocotylea</taxon>
        <taxon>Polystomatidea</taxon>
        <taxon>Polystomatidae</taxon>
        <taxon>Protopolystoma</taxon>
    </lineage>
</organism>
<dbReference type="EMBL" id="CAAALY010048402">
    <property type="protein sequence ID" value="VEL20880.1"/>
    <property type="molecule type" value="Genomic_DNA"/>
</dbReference>
<evidence type="ECO:0000256" key="1">
    <source>
        <dbReference type="SAM" id="MobiDB-lite"/>
    </source>
</evidence>
<evidence type="ECO:0000313" key="3">
    <source>
        <dbReference type="Proteomes" id="UP000784294"/>
    </source>
</evidence>
<proteinExistence type="predicted"/>
<gene>
    <name evidence="2" type="ORF">PXEA_LOCUS14320</name>
</gene>
<comment type="caution">
    <text evidence="2">The sequence shown here is derived from an EMBL/GenBank/DDBJ whole genome shotgun (WGS) entry which is preliminary data.</text>
</comment>
<feature type="region of interest" description="Disordered" evidence="1">
    <location>
        <begin position="1"/>
        <end position="65"/>
    </location>
</feature>
<reference evidence="2" key="1">
    <citation type="submission" date="2018-11" db="EMBL/GenBank/DDBJ databases">
        <authorList>
            <consortium name="Pathogen Informatics"/>
        </authorList>
    </citation>
    <scope>NUCLEOTIDE SEQUENCE</scope>
</reference>
<name>A0A3S5BVY1_9PLAT</name>
<dbReference type="AlphaFoldDB" id="A0A3S5BVY1"/>
<dbReference type="OrthoDB" id="6279995at2759"/>
<keyword evidence="3" id="KW-1185">Reference proteome</keyword>